<organism evidence="2 3">
    <name type="scientific">Roseovarius bejariae</name>
    <dbReference type="NCBI Taxonomy" id="2576383"/>
    <lineage>
        <taxon>Bacteria</taxon>
        <taxon>Pseudomonadati</taxon>
        <taxon>Pseudomonadota</taxon>
        <taxon>Alphaproteobacteria</taxon>
        <taxon>Rhodobacterales</taxon>
        <taxon>Roseobacteraceae</taxon>
        <taxon>Roseovarius</taxon>
    </lineage>
</organism>
<dbReference type="Proteomes" id="UP000564704">
    <property type="component" value="Unassembled WGS sequence"/>
</dbReference>
<protein>
    <recommendedName>
        <fullName evidence="4">D-galactarate dehydratase</fullName>
    </recommendedName>
</protein>
<dbReference type="EMBL" id="SZWE01000001">
    <property type="protein sequence ID" value="MRU14356.1"/>
    <property type="molecule type" value="Genomic_DNA"/>
</dbReference>
<dbReference type="OrthoDB" id="7871639at2"/>
<accession>A0A844CSZ9</accession>
<proteinExistence type="predicted"/>
<gene>
    <name evidence="2" type="ORF">FDP25_02820</name>
</gene>
<dbReference type="AlphaFoldDB" id="A0A844CSZ9"/>
<evidence type="ECO:0000313" key="3">
    <source>
        <dbReference type="Proteomes" id="UP000564704"/>
    </source>
</evidence>
<evidence type="ECO:0000256" key="1">
    <source>
        <dbReference type="SAM" id="MobiDB-lite"/>
    </source>
</evidence>
<feature type="region of interest" description="Disordered" evidence="1">
    <location>
        <begin position="40"/>
        <end position="71"/>
    </location>
</feature>
<reference evidence="2 3" key="1">
    <citation type="submission" date="2019-05" db="EMBL/GenBank/DDBJ databases">
        <title>Roseovarius bejariae sp. nov., a moderately halophylic bacterium isolated from a saline soil in Rambla Salada (Murcia).</title>
        <authorList>
            <person name="Castro D.J."/>
            <person name="Gomez-Altuve A."/>
            <person name="Reina J.C."/>
            <person name="Rodriguez M."/>
            <person name="Sampedro I."/>
            <person name="Llamas I."/>
            <person name="Martinez-Checa F."/>
        </authorList>
    </citation>
    <scope>NUCLEOTIDE SEQUENCE [LARGE SCALE GENOMIC DNA]</scope>
    <source>
        <strain evidence="2 3">A21</strain>
    </source>
</reference>
<evidence type="ECO:0008006" key="4">
    <source>
        <dbReference type="Google" id="ProtNLM"/>
    </source>
</evidence>
<evidence type="ECO:0000313" key="2">
    <source>
        <dbReference type="EMBL" id="MRU14356.1"/>
    </source>
</evidence>
<name>A0A844CSZ9_9RHOB</name>
<keyword evidence="3" id="KW-1185">Reference proteome</keyword>
<dbReference type="RefSeq" id="WP_154148722.1">
    <property type="nucleotide sequence ID" value="NZ_SZWE01000001.1"/>
</dbReference>
<comment type="caution">
    <text evidence="2">The sequence shown here is derived from an EMBL/GenBank/DDBJ whole genome shotgun (WGS) entry which is preliminary data.</text>
</comment>
<sequence length="172" mass="17714">MRTGFAIAILAMPLAGCTPGQGLFDRAGPKSDIEVLTPAEGQTRPRVRPSGVTMGQRPPEGARTAEEFDTTTEEERLAAVQTAQSGAGAKLLGTTIASLGAPSEAGIWMKTPLVSAPAKGRVEDPASGAQVAVDLLPLDAPRGAGSQLSLAAMRLLGVGLTELPEVKVYRLN</sequence>